<dbReference type="PANTHER" id="PTHR42792:SF1">
    <property type="entry name" value="FLAGELLAR HOOK-ASSOCIATED PROTEIN 3"/>
    <property type="match status" value="1"/>
</dbReference>
<dbReference type="SUPFAM" id="SSF64518">
    <property type="entry name" value="Phase 1 flagellin"/>
    <property type="match status" value="1"/>
</dbReference>
<sequence>MTVSGVGIKTSILASRILDLQSQFDNLQTQLATGKKSNTYAGMGTNRGFAVALRAQVSSIDAFADTMTNVTTRINVANAALTRIVAIGTTVQGAAVTSSTQITSNGQTIAQGTARSSLDEMLSLLNSQSGDRYLFSGRATDTPATAATDDILNGVGAQAGLKQLIAERKQADVGSGTGRLTQATPTATSISLTEDTGPFGLKLASITSSAASVTTTGPTGSPATESFDLGATNLNTGDTITLAFNLPDGTSENVQLTATTTTPPQAGQFLIGANSTATAANINAALSTAVGGLANGALVAASALKASSEFFSGSPVPRVSGPPFATATAQVPGTAANTVSWYTGETGTDPGRGTAVARVDDGITVQYGARANEQALTAQLQTIAAMAAMTTTAGDPNASAQIGALYQRVATKLLAQTGQQSVQDIQADFSGAQAAMKSATDRQTQTKNTAETMLQSIEGVTDAEVTAKLLAVQNSLNASYQTTAMLYQTTLLKFL</sequence>
<protein>
    <submittedName>
        <fullName evidence="2">Flagellar biosynthesis protein FlgL</fullName>
    </submittedName>
</protein>
<feature type="region of interest" description="Disordered" evidence="1">
    <location>
        <begin position="173"/>
        <end position="194"/>
    </location>
</feature>
<evidence type="ECO:0000256" key="1">
    <source>
        <dbReference type="SAM" id="MobiDB-lite"/>
    </source>
</evidence>
<dbReference type="PANTHER" id="PTHR42792">
    <property type="entry name" value="FLAGELLIN"/>
    <property type="match status" value="1"/>
</dbReference>
<dbReference type="AlphaFoldDB" id="A0A7Y4GT72"/>
<feature type="compositionally biased region" description="Polar residues" evidence="1">
    <location>
        <begin position="178"/>
        <end position="194"/>
    </location>
</feature>
<evidence type="ECO:0000313" key="2">
    <source>
        <dbReference type="EMBL" id="NOJ41284.1"/>
    </source>
</evidence>
<gene>
    <name evidence="2" type="ORF">HCN58_17015</name>
</gene>
<dbReference type="GO" id="GO:0009288">
    <property type="term" value="C:bacterial-type flagellum"/>
    <property type="evidence" value="ECO:0007669"/>
    <property type="project" value="InterPro"/>
</dbReference>
<keyword evidence="3" id="KW-1185">Reference proteome</keyword>
<keyword evidence="2" id="KW-0966">Cell projection</keyword>
<keyword evidence="2" id="KW-0282">Flagellum</keyword>
<proteinExistence type="predicted"/>
<keyword evidence="2" id="KW-0969">Cilium</keyword>
<dbReference type="Proteomes" id="UP000544122">
    <property type="component" value="Unassembled WGS sequence"/>
</dbReference>
<reference evidence="2 3" key="1">
    <citation type="submission" date="2020-03" db="EMBL/GenBank/DDBJ databases">
        <title>Bradyrhizobium diversity isolated from nodules of Indigofera sp.</title>
        <authorList>
            <person name="Klepa M."/>
            <person name="Helene L."/>
            <person name="Hungria M."/>
        </authorList>
    </citation>
    <scope>NUCLEOTIDE SEQUENCE [LARGE SCALE GENOMIC DNA]</scope>
    <source>
        <strain evidence="2 3">WSM 1791</strain>
    </source>
</reference>
<dbReference type="RefSeq" id="WP_171580547.1">
    <property type="nucleotide sequence ID" value="NZ_JAAVLX010000005.1"/>
</dbReference>
<dbReference type="InterPro" id="IPR001492">
    <property type="entry name" value="Flagellin"/>
</dbReference>
<comment type="caution">
    <text evidence="2">The sequence shown here is derived from an EMBL/GenBank/DDBJ whole genome shotgun (WGS) entry which is preliminary data.</text>
</comment>
<name>A0A7Y4GT72_9BRAD</name>
<accession>A0A7Y4GT72</accession>
<evidence type="ECO:0000313" key="3">
    <source>
        <dbReference type="Proteomes" id="UP000544122"/>
    </source>
</evidence>
<organism evidence="2 3">
    <name type="scientific">Bradyrhizobium australiense</name>
    <dbReference type="NCBI Taxonomy" id="2721161"/>
    <lineage>
        <taxon>Bacteria</taxon>
        <taxon>Pseudomonadati</taxon>
        <taxon>Pseudomonadota</taxon>
        <taxon>Alphaproteobacteria</taxon>
        <taxon>Hyphomicrobiales</taxon>
        <taxon>Nitrobacteraceae</taxon>
        <taxon>Bradyrhizobium</taxon>
    </lineage>
</organism>
<dbReference type="EMBL" id="JAAVLX010000005">
    <property type="protein sequence ID" value="NOJ41284.1"/>
    <property type="molecule type" value="Genomic_DNA"/>
</dbReference>
<dbReference type="GO" id="GO:0005198">
    <property type="term" value="F:structural molecule activity"/>
    <property type="evidence" value="ECO:0007669"/>
    <property type="project" value="InterPro"/>
</dbReference>